<evidence type="ECO:0000259" key="3">
    <source>
        <dbReference type="Pfam" id="PF13400"/>
    </source>
</evidence>
<organism evidence="4 5">
    <name type="scientific">Mesobacillus campisalis</name>
    <dbReference type="NCBI Taxonomy" id="1408103"/>
    <lineage>
        <taxon>Bacteria</taxon>
        <taxon>Bacillati</taxon>
        <taxon>Bacillota</taxon>
        <taxon>Bacilli</taxon>
        <taxon>Bacillales</taxon>
        <taxon>Bacillaceae</taxon>
        <taxon>Mesobacillus</taxon>
    </lineage>
</organism>
<dbReference type="EMBL" id="LAYY01000033">
    <property type="protein sequence ID" value="KKK36317.1"/>
    <property type="molecule type" value="Genomic_DNA"/>
</dbReference>
<dbReference type="InterPro" id="IPR028087">
    <property type="entry name" value="Tad_N"/>
</dbReference>
<reference evidence="4 5" key="1">
    <citation type="submission" date="2015-04" db="EMBL/GenBank/DDBJ databases">
        <title>Taxonomic description and genome sequence of Bacillus campisalis sp. nov., a novel member of the genus Bacillus isolated from solar saltern.</title>
        <authorList>
            <person name="Mathan Kumar R."/>
            <person name="Kaur G."/>
            <person name="Kumar A."/>
            <person name="Singh N.K."/>
            <person name="Kaur N."/>
            <person name="Kumar N."/>
            <person name="Mayilraj S."/>
        </authorList>
    </citation>
    <scope>NUCLEOTIDE SEQUENCE [LARGE SCALE GENOMIC DNA]</scope>
    <source>
        <strain evidence="4 5">SA2-6</strain>
    </source>
</reference>
<evidence type="ECO:0000313" key="4">
    <source>
        <dbReference type="EMBL" id="KKK36317.1"/>
    </source>
</evidence>
<name>A0A0M2STM2_9BACI</name>
<keyword evidence="2" id="KW-0472">Membrane</keyword>
<feature type="domain" description="Putative Flp pilus-assembly TadG-like N-terminal" evidence="3">
    <location>
        <begin position="15"/>
        <end position="60"/>
    </location>
</feature>
<dbReference type="AlphaFoldDB" id="A0A0M2STM2"/>
<feature type="region of interest" description="Disordered" evidence="1">
    <location>
        <begin position="156"/>
        <end position="192"/>
    </location>
</feature>
<gene>
    <name evidence="4" type="ORF">WQ57_19705</name>
</gene>
<protein>
    <recommendedName>
        <fullName evidence="3">Putative Flp pilus-assembly TadG-like N-terminal domain-containing protein</fullName>
    </recommendedName>
</protein>
<feature type="transmembrane region" description="Helical" evidence="2">
    <location>
        <begin position="15"/>
        <end position="36"/>
    </location>
</feature>
<evidence type="ECO:0000256" key="1">
    <source>
        <dbReference type="SAM" id="MobiDB-lite"/>
    </source>
</evidence>
<keyword evidence="2" id="KW-0812">Transmembrane</keyword>
<sequence>MKIIRAVKNLRNENGASLVIVALAMVALLGFTAIVIDGGRLYTEKSKLQKALDAAVLAGAHGLVVNDVQAKTIAKDVSVKNGYDLESSEIDAVVKNYIEAEKTVQVPMTFAKVLNFNTVPVTARAKAIVSPLKTGIGIAPIAVEASMVPNGTDLICKKEPLTDDTSSSNGNSGNNGNNGNNGGPNHSSGNCGFLQLDGPGASSLASALVNGGTFTVDQEYATTEPGGMWGQVDTAVKTLIQQDIDAGRTYCSDFSTADNSCSRVINVVVIEKWDAEGRDQVKVVGFAAYWIEGFFLQGGPDKYLRGRFISSISKGEIEEMTGGGSWEDNLLYGVKLAG</sequence>
<feature type="compositionally biased region" description="Low complexity" evidence="1">
    <location>
        <begin position="166"/>
        <end position="190"/>
    </location>
</feature>
<dbReference type="Proteomes" id="UP000034166">
    <property type="component" value="Unassembled WGS sequence"/>
</dbReference>
<dbReference type="PATRIC" id="fig|1408103.3.peg.4361"/>
<keyword evidence="5" id="KW-1185">Reference proteome</keyword>
<accession>A0A0M2STM2</accession>
<dbReference type="Pfam" id="PF13400">
    <property type="entry name" value="Tad"/>
    <property type="match status" value="1"/>
</dbReference>
<evidence type="ECO:0000313" key="5">
    <source>
        <dbReference type="Proteomes" id="UP000034166"/>
    </source>
</evidence>
<comment type="caution">
    <text evidence="4">The sequence shown here is derived from an EMBL/GenBank/DDBJ whole genome shotgun (WGS) entry which is preliminary data.</text>
</comment>
<dbReference type="OrthoDB" id="2830515at2"/>
<keyword evidence="2" id="KW-1133">Transmembrane helix</keyword>
<evidence type="ECO:0000256" key="2">
    <source>
        <dbReference type="SAM" id="Phobius"/>
    </source>
</evidence>
<proteinExistence type="predicted"/>